<evidence type="ECO:0000313" key="7">
    <source>
        <dbReference type="Proteomes" id="UP000623678"/>
    </source>
</evidence>
<dbReference type="CDD" id="cd00002">
    <property type="entry name" value="YbaK_deacylase"/>
    <property type="match status" value="1"/>
</dbReference>
<dbReference type="PANTHER" id="PTHR30411:SF0">
    <property type="entry name" value="CYS-TRNA(PRO)_CYS-TRNA(CYS) DEACYLASE YBAK"/>
    <property type="match status" value="1"/>
</dbReference>
<dbReference type="EMBL" id="JACRTD010000002">
    <property type="protein sequence ID" value="MBC8584743.1"/>
    <property type="molecule type" value="Genomic_DNA"/>
</dbReference>
<evidence type="ECO:0000256" key="4">
    <source>
        <dbReference type="PIRNR" id="PIRNR006181"/>
    </source>
</evidence>
<dbReference type="Pfam" id="PF04073">
    <property type="entry name" value="tRNA_edit"/>
    <property type="match status" value="1"/>
</dbReference>
<keyword evidence="2 4" id="KW-0648">Protein biosynthesis</keyword>
<protein>
    <recommendedName>
        <fullName evidence="4">Cys-tRNA(Pro)/Cys-tRNA(Cys) deacylase</fullName>
        <ecNumber evidence="4">4.2.-.-</ecNumber>
    </recommendedName>
</protein>
<evidence type="ECO:0000259" key="5">
    <source>
        <dbReference type="Pfam" id="PF04073"/>
    </source>
</evidence>
<accession>A0A926IHI6</accession>
<dbReference type="GO" id="GO:0002161">
    <property type="term" value="F:aminoacyl-tRNA deacylase activity"/>
    <property type="evidence" value="ECO:0007669"/>
    <property type="project" value="InterPro"/>
</dbReference>
<gene>
    <name evidence="6" type="primary">ybaK</name>
    <name evidence="6" type="ORF">H8705_04025</name>
</gene>
<dbReference type="AlphaFoldDB" id="A0A926IHI6"/>
<dbReference type="Gene3D" id="3.90.960.10">
    <property type="entry name" value="YbaK/aminoacyl-tRNA synthetase-associated domain"/>
    <property type="match status" value="1"/>
</dbReference>
<evidence type="ECO:0000256" key="2">
    <source>
        <dbReference type="ARBA" id="ARBA00022917"/>
    </source>
</evidence>
<comment type="similarity">
    <text evidence="1 4">Belongs to the prolyl-tRNA editing family. YbaK/EbsC subfamily.</text>
</comment>
<dbReference type="PANTHER" id="PTHR30411">
    <property type="entry name" value="CYTOPLASMIC PROTEIN"/>
    <property type="match status" value="1"/>
</dbReference>
<keyword evidence="3 4" id="KW-0456">Lyase</keyword>
<dbReference type="InterPro" id="IPR036754">
    <property type="entry name" value="YbaK/aa-tRNA-synt-asso_dom_sf"/>
</dbReference>
<evidence type="ECO:0000256" key="1">
    <source>
        <dbReference type="ARBA" id="ARBA00009798"/>
    </source>
</evidence>
<dbReference type="GO" id="GO:0016829">
    <property type="term" value="F:lyase activity"/>
    <property type="evidence" value="ECO:0007669"/>
    <property type="project" value="UniProtKB-KW"/>
</dbReference>
<keyword evidence="7" id="KW-1185">Reference proteome</keyword>
<organism evidence="6 7">
    <name type="scientific">Youxingia wuxianensis</name>
    <dbReference type="NCBI Taxonomy" id="2763678"/>
    <lineage>
        <taxon>Bacteria</taxon>
        <taxon>Bacillati</taxon>
        <taxon>Bacillota</taxon>
        <taxon>Clostridia</taxon>
        <taxon>Eubacteriales</taxon>
        <taxon>Oscillospiraceae</taxon>
        <taxon>Youxingia</taxon>
    </lineage>
</organism>
<dbReference type="InterPro" id="IPR007214">
    <property type="entry name" value="YbaK/aa-tRNA-synth-assoc-dom"/>
</dbReference>
<dbReference type="PIRSF" id="PIRSF006181">
    <property type="entry name" value="EbsC_YbaK"/>
    <property type="match status" value="1"/>
</dbReference>
<proteinExistence type="inferred from homology"/>
<dbReference type="EC" id="4.2.-.-" evidence="4"/>
<reference evidence="6" key="1">
    <citation type="submission" date="2020-08" db="EMBL/GenBank/DDBJ databases">
        <title>Genome public.</title>
        <authorList>
            <person name="Liu C."/>
            <person name="Sun Q."/>
        </authorList>
    </citation>
    <scope>NUCLEOTIDE SEQUENCE</scope>
    <source>
        <strain evidence="6">NSJ-64</strain>
    </source>
</reference>
<sequence length="159" mass="17500">MTQVKTNAMRMLEKEKISYEVYYYDAGDGKIDGISAAKKIGKDITRVYKTLVTRGNSGEFYVFVIPVAKELNLKKAAKAVGEKSVEMLHVNEINKITGYIRGGCSPVGMKKLFATVFSQDAQELEKIIVSGGKIGCQIELAPNDLLTAVQGRYAQITLE</sequence>
<dbReference type="GO" id="GO:0006412">
    <property type="term" value="P:translation"/>
    <property type="evidence" value="ECO:0007669"/>
    <property type="project" value="UniProtKB-KW"/>
</dbReference>
<evidence type="ECO:0000313" key="6">
    <source>
        <dbReference type="EMBL" id="MBC8584743.1"/>
    </source>
</evidence>
<dbReference type="InterPro" id="IPR004369">
    <property type="entry name" value="Prolyl-tRNA_editing_YbaK/EbsC"/>
</dbReference>
<dbReference type="SUPFAM" id="SSF55826">
    <property type="entry name" value="YbaK/ProRS associated domain"/>
    <property type="match status" value="1"/>
</dbReference>
<name>A0A926IHI6_9FIRM</name>
<feature type="domain" description="YbaK/aminoacyl-tRNA synthetase-associated" evidence="5">
    <location>
        <begin position="36"/>
        <end position="147"/>
    </location>
</feature>
<dbReference type="Proteomes" id="UP000623678">
    <property type="component" value="Unassembled WGS sequence"/>
</dbReference>
<dbReference type="NCBIfam" id="TIGR00011">
    <property type="entry name" value="YbaK_EbsC"/>
    <property type="match status" value="1"/>
</dbReference>
<dbReference type="RefSeq" id="WP_262394562.1">
    <property type="nucleotide sequence ID" value="NZ_JACRTD010000002.1"/>
</dbReference>
<evidence type="ECO:0000256" key="3">
    <source>
        <dbReference type="ARBA" id="ARBA00023239"/>
    </source>
</evidence>
<comment type="caution">
    <text evidence="6">The sequence shown here is derived from an EMBL/GenBank/DDBJ whole genome shotgun (WGS) entry which is preliminary data.</text>
</comment>